<sequence length="230" mass="25295">MSEAMSEVLNWVALHCPASLRPELLPALSAAAQQSEGEDAAELWRTLAERLVASGHMELAREVLKRWQVLAPPDHPLHAVLNSGAQAESPPPPPKPRPTPPVVKREEPNSRIVRVIDTTYTFHRVDAQMDKVQGRKVVCGWETFLDDDDKTSRAVLNQFEDGSYAPWAVSGVFSDFAGAAAVEVVVRTMQRHFVFTTKKSDATRRTLTNIVLPATAVLAVLAGYLMGILH</sequence>
<protein>
    <submittedName>
        <fullName evidence="3">Uncharacterized protein</fullName>
    </submittedName>
</protein>
<reference evidence="3 4" key="1">
    <citation type="submission" date="2020-02" db="EMBL/GenBank/DDBJ databases">
        <authorList>
            <person name="Dziuba M."/>
            <person name="Kuznetsov B."/>
            <person name="Mardanov A."/>
            <person name="Ravin N."/>
            <person name="Grouzdev D."/>
        </authorList>
    </citation>
    <scope>NUCLEOTIDE SEQUENCE [LARGE SCALE GENOMIC DNA]</scope>
    <source>
        <strain evidence="3 4">SpK</strain>
    </source>
</reference>
<name>A0A7C9UYB1_9PROT</name>
<evidence type="ECO:0000256" key="2">
    <source>
        <dbReference type="SAM" id="Phobius"/>
    </source>
</evidence>
<evidence type="ECO:0000313" key="4">
    <source>
        <dbReference type="Proteomes" id="UP000480684"/>
    </source>
</evidence>
<feature type="region of interest" description="Disordered" evidence="1">
    <location>
        <begin position="78"/>
        <end position="108"/>
    </location>
</feature>
<feature type="compositionally biased region" description="Pro residues" evidence="1">
    <location>
        <begin position="89"/>
        <end position="101"/>
    </location>
</feature>
<feature type="transmembrane region" description="Helical" evidence="2">
    <location>
        <begin position="164"/>
        <end position="186"/>
    </location>
</feature>
<dbReference type="RefSeq" id="WP_163676309.1">
    <property type="nucleotide sequence ID" value="NZ_JAAIYP010000032.1"/>
</dbReference>
<feature type="transmembrane region" description="Helical" evidence="2">
    <location>
        <begin position="207"/>
        <end position="229"/>
    </location>
</feature>
<dbReference type="Proteomes" id="UP000480684">
    <property type="component" value="Unassembled WGS sequence"/>
</dbReference>
<comment type="caution">
    <text evidence="3">The sequence shown here is derived from an EMBL/GenBank/DDBJ whole genome shotgun (WGS) entry which is preliminary data.</text>
</comment>
<accession>A0A7C9UYB1</accession>
<keyword evidence="2" id="KW-0812">Transmembrane</keyword>
<keyword evidence="4" id="KW-1185">Reference proteome</keyword>
<dbReference type="EMBL" id="JAAIYP010000032">
    <property type="protein sequence ID" value="NFV79613.1"/>
    <property type="molecule type" value="Genomic_DNA"/>
</dbReference>
<organism evidence="3 4">
    <name type="scientific">Magnetospirillum aberrantis SpK</name>
    <dbReference type="NCBI Taxonomy" id="908842"/>
    <lineage>
        <taxon>Bacteria</taxon>
        <taxon>Pseudomonadati</taxon>
        <taxon>Pseudomonadota</taxon>
        <taxon>Alphaproteobacteria</taxon>
        <taxon>Rhodospirillales</taxon>
        <taxon>Rhodospirillaceae</taxon>
        <taxon>Magnetospirillum</taxon>
    </lineage>
</organism>
<evidence type="ECO:0000256" key="1">
    <source>
        <dbReference type="SAM" id="MobiDB-lite"/>
    </source>
</evidence>
<keyword evidence="2" id="KW-1133">Transmembrane helix</keyword>
<dbReference type="AlphaFoldDB" id="A0A7C9UYB1"/>
<keyword evidence="2" id="KW-0472">Membrane</keyword>
<gene>
    <name evidence="3" type="ORF">G4223_05770</name>
</gene>
<proteinExistence type="predicted"/>
<evidence type="ECO:0000313" key="3">
    <source>
        <dbReference type="EMBL" id="NFV79613.1"/>
    </source>
</evidence>